<dbReference type="Gene3D" id="3.40.395.10">
    <property type="entry name" value="Adenoviral Proteinase, Chain A"/>
    <property type="match status" value="1"/>
</dbReference>
<dbReference type="InterPro" id="IPR027417">
    <property type="entry name" value="P-loop_NTPase"/>
</dbReference>
<dbReference type="InterPro" id="IPR038765">
    <property type="entry name" value="Papain-like_cys_pep_sf"/>
</dbReference>
<dbReference type="SUPFAM" id="SSF64484">
    <property type="entry name" value="beta and beta-prime subunits of DNA dependent RNA-polymerase"/>
    <property type="match status" value="1"/>
</dbReference>
<evidence type="ECO:0000313" key="4">
    <source>
        <dbReference type="EMBL" id="GJS98141.1"/>
    </source>
</evidence>
<dbReference type="SUPFAM" id="SSF54001">
    <property type="entry name" value="Cysteine proteinases"/>
    <property type="match status" value="1"/>
</dbReference>
<accession>A0ABQ5A8S9</accession>
<dbReference type="PANTHER" id="PTHR48449">
    <property type="entry name" value="DUF1985 DOMAIN-CONTAINING PROTEIN"/>
    <property type="match status" value="1"/>
</dbReference>
<evidence type="ECO:0000259" key="1">
    <source>
        <dbReference type="Pfam" id="PF00004"/>
    </source>
</evidence>
<protein>
    <submittedName>
        <fullName evidence="4">Phospholipase-like protein</fullName>
    </submittedName>
</protein>
<feature type="domain" description="DUF1985" evidence="3">
    <location>
        <begin position="247"/>
        <end position="370"/>
    </location>
</feature>
<evidence type="ECO:0000259" key="2">
    <source>
        <dbReference type="Pfam" id="PF04566"/>
    </source>
</evidence>
<dbReference type="PANTHER" id="PTHR48449:SF1">
    <property type="entry name" value="DUF1985 DOMAIN-CONTAINING PROTEIN"/>
    <property type="match status" value="1"/>
</dbReference>
<dbReference type="SUPFAM" id="SSF52540">
    <property type="entry name" value="P-loop containing nucleoside triphosphate hydrolases"/>
    <property type="match status" value="1"/>
</dbReference>
<comment type="caution">
    <text evidence="4">The sequence shown here is derived from an EMBL/GenBank/DDBJ whole genome shotgun (WGS) entry which is preliminary data.</text>
</comment>
<dbReference type="InterPro" id="IPR015410">
    <property type="entry name" value="DUF1985"/>
</dbReference>
<gene>
    <name evidence="4" type="ORF">Tco_0819311</name>
</gene>
<evidence type="ECO:0000313" key="5">
    <source>
        <dbReference type="Proteomes" id="UP001151760"/>
    </source>
</evidence>
<keyword evidence="5" id="KW-1185">Reference proteome</keyword>
<reference evidence="4" key="2">
    <citation type="submission" date="2022-01" db="EMBL/GenBank/DDBJ databases">
        <authorList>
            <person name="Yamashiro T."/>
            <person name="Shiraishi A."/>
            <person name="Satake H."/>
            <person name="Nakayama K."/>
        </authorList>
    </citation>
    <scope>NUCLEOTIDE SEQUENCE</scope>
</reference>
<feature type="domain" description="RNA polymerase Rpb2" evidence="2">
    <location>
        <begin position="118"/>
        <end position="145"/>
    </location>
</feature>
<name>A0ABQ5A8S9_9ASTR</name>
<proteinExistence type="predicted"/>
<evidence type="ECO:0000259" key="3">
    <source>
        <dbReference type="Pfam" id="PF09331"/>
    </source>
</evidence>
<dbReference type="Pfam" id="PF04566">
    <property type="entry name" value="RNA_pol_Rpb2_4"/>
    <property type="match status" value="1"/>
</dbReference>
<dbReference type="InterPro" id="IPR003959">
    <property type="entry name" value="ATPase_AAA_core"/>
</dbReference>
<dbReference type="Gene3D" id="3.40.50.300">
    <property type="entry name" value="P-loop containing nucleotide triphosphate hydrolases"/>
    <property type="match status" value="1"/>
</dbReference>
<feature type="domain" description="ATPase AAA-type core" evidence="1">
    <location>
        <begin position="22"/>
        <end position="60"/>
    </location>
</feature>
<organism evidence="4 5">
    <name type="scientific">Tanacetum coccineum</name>
    <dbReference type="NCBI Taxonomy" id="301880"/>
    <lineage>
        <taxon>Eukaryota</taxon>
        <taxon>Viridiplantae</taxon>
        <taxon>Streptophyta</taxon>
        <taxon>Embryophyta</taxon>
        <taxon>Tracheophyta</taxon>
        <taxon>Spermatophyta</taxon>
        <taxon>Magnoliopsida</taxon>
        <taxon>eudicotyledons</taxon>
        <taxon>Gunneridae</taxon>
        <taxon>Pentapetalae</taxon>
        <taxon>asterids</taxon>
        <taxon>campanulids</taxon>
        <taxon>Asterales</taxon>
        <taxon>Asteraceae</taxon>
        <taxon>Asteroideae</taxon>
        <taxon>Anthemideae</taxon>
        <taxon>Anthemidinae</taxon>
        <taxon>Tanacetum</taxon>
    </lineage>
</organism>
<dbReference type="Pfam" id="PF09331">
    <property type="entry name" value="DUF1985"/>
    <property type="match status" value="1"/>
</dbReference>
<dbReference type="Pfam" id="PF00004">
    <property type="entry name" value="AAA"/>
    <property type="match status" value="1"/>
</dbReference>
<dbReference type="Proteomes" id="UP001151760">
    <property type="component" value="Unassembled WGS sequence"/>
</dbReference>
<reference evidence="4" key="1">
    <citation type="journal article" date="2022" name="Int. J. Mol. Sci.">
        <title>Draft Genome of Tanacetum Coccineum: Genomic Comparison of Closely Related Tanacetum-Family Plants.</title>
        <authorList>
            <person name="Yamashiro T."/>
            <person name="Shiraishi A."/>
            <person name="Nakayama K."/>
            <person name="Satake H."/>
        </authorList>
    </citation>
    <scope>NUCLEOTIDE SEQUENCE</scope>
</reference>
<dbReference type="EMBL" id="BQNB010012020">
    <property type="protein sequence ID" value="GJS98141.1"/>
    <property type="molecule type" value="Genomic_DNA"/>
</dbReference>
<dbReference type="Gene3D" id="3.90.1070.20">
    <property type="match status" value="1"/>
</dbReference>
<dbReference type="InterPro" id="IPR007646">
    <property type="entry name" value="RNA_pol_Rpb2_4"/>
</dbReference>
<sequence>MKKRDSTHSSQLKRDAKSPILFFFGPPGVGKTSLASSIAAALGRKFIRMSLGGLKDEADIIGHRRTYIGRCNMTGKEFSVNGVHNRWISCTSHKFLGEWSMESFKEMSPAVIPQSTKIFVNGSWVGIHRIPELLVRTLRQLRRQGISIDLWEKVIVCPPDLLNKAGLARALQILRKEYRARVHVKSKLHYLPMLKDRLGTDRCVLFRETCFGCWLDLTCVEKDESLIHYMLQKQKISDNDHYDLPLIYNVNGHTLHFGRREFCLISGFKFGFLSFRKFREGDITFRDRVFPHKIGEYVKNIDLLSLIEDEDRFISLSDSDSVRVCLLLALEVIFMGHELGSAVDDVFLRMVEDLDIWNNFPWGEYMWRELYGAIRNVNLNHKQEHLKALEINPNFVPTYSLSGFLLAFKIWILESSCATGRWWYKCSEAIPRGCSWSKHFPLQSWENYGQLFPEGKKPNCDLYPNKCEAQSEWFRRSTDFFKMYTPRAPPVEYGGLFGSYLKKLSLAKTLREKGGDADPVCQTSAKGVSLKDRVKAMEGLCTSLMILPKEIKSLKAHVYKLETIINVITKKQKRSDLKEKDKLNSVDKQCDIGENFWSDEDGELLSFTVSPKQSAKNNAINELVDALDDLVDENVLVEAETDLSQDDGLKNQKLEAENKRLAEQRRLRFHKMKEEENSMKSGLLSNSTHMKLALEKCGTNKRRYVNVLRPPLEEDTDVKVLSIDRLKKQNNVLDEEMIEKCQQLKQWDEEDLNRPFKCIDKVYCNFLLEQFLVTSSWCKFRFPWCNDIIVDRRFWDSLIGLDDKRLGWLLDDMRSCLETKLPVILQRTGVFASKGIDPNSYSIKFSHAENVPQQGGVFGDCGVFLCLFLYRLANGIPLAVEDPIQMALAYREKLVKFYFEHKIIYES</sequence>